<dbReference type="Gramene" id="VVA23019">
    <property type="protein sequence ID" value="VVA23019"/>
    <property type="gene ID" value="Prudul26B009743"/>
</dbReference>
<dbReference type="InParanoid" id="A0A5E4F7A7"/>
<dbReference type="Proteomes" id="UP000327085">
    <property type="component" value="Chromosome 1"/>
</dbReference>
<sequence length="84" mass="9369">MSKKPKSEQRLILPKSQFRLVEPTNSSGSICPQEALFGPRCPHAWGRWKCSQEMIFCNCEAANLHLPANQLPSTPPRVSGHGVR</sequence>
<evidence type="ECO:0000313" key="1">
    <source>
        <dbReference type="EMBL" id="VVA23019.1"/>
    </source>
</evidence>
<dbReference type="EMBL" id="CABIKO010000066">
    <property type="protein sequence ID" value="VVA23019.1"/>
    <property type="molecule type" value="Genomic_DNA"/>
</dbReference>
<name>A0A5E4F7A7_PRUDU</name>
<gene>
    <name evidence="1" type="ORF">ALMOND_2B009743</name>
</gene>
<accession>A0A5E4F7A7</accession>
<organism evidence="1 2">
    <name type="scientific">Prunus dulcis</name>
    <name type="common">Almond</name>
    <name type="synonym">Amygdalus dulcis</name>
    <dbReference type="NCBI Taxonomy" id="3755"/>
    <lineage>
        <taxon>Eukaryota</taxon>
        <taxon>Viridiplantae</taxon>
        <taxon>Streptophyta</taxon>
        <taxon>Embryophyta</taxon>
        <taxon>Tracheophyta</taxon>
        <taxon>Spermatophyta</taxon>
        <taxon>Magnoliopsida</taxon>
        <taxon>eudicotyledons</taxon>
        <taxon>Gunneridae</taxon>
        <taxon>Pentapetalae</taxon>
        <taxon>rosids</taxon>
        <taxon>fabids</taxon>
        <taxon>Rosales</taxon>
        <taxon>Rosaceae</taxon>
        <taxon>Amygdaloideae</taxon>
        <taxon>Amygdaleae</taxon>
        <taxon>Prunus</taxon>
    </lineage>
</organism>
<reference evidence="2" key="1">
    <citation type="journal article" date="2020" name="Plant J.">
        <title>Transposons played a major role in the diversification between the closely related almond and peach genomes: results from the almond genome sequence.</title>
        <authorList>
            <person name="Alioto T."/>
            <person name="Alexiou K.G."/>
            <person name="Bardil A."/>
            <person name="Barteri F."/>
            <person name="Castanera R."/>
            <person name="Cruz F."/>
            <person name="Dhingra A."/>
            <person name="Duval H."/>
            <person name="Fernandez I Marti A."/>
            <person name="Frias L."/>
            <person name="Galan B."/>
            <person name="Garcia J.L."/>
            <person name="Howad W."/>
            <person name="Gomez-Garrido J."/>
            <person name="Gut M."/>
            <person name="Julca I."/>
            <person name="Morata J."/>
            <person name="Puigdomenech P."/>
            <person name="Ribeca P."/>
            <person name="Rubio Cabetas M.J."/>
            <person name="Vlasova A."/>
            <person name="Wirthensohn M."/>
            <person name="Garcia-Mas J."/>
            <person name="Gabaldon T."/>
            <person name="Casacuberta J.M."/>
            <person name="Arus P."/>
        </authorList>
    </citation>
    <scope>NUCLEOTIDE SEQUENCE [LARGE SCALE GENOMIC DNA]</scope>
    <source>
        <strain evidence="2">cv. Texas</strain>
    </source>
</reference>
<dbReference type="AlphaFoldDB" id="A0A5E4F7A7"/>
<proteinExistence type="predicted"/>
<evidence type="ECO:0000313" key="2">
    <source>
        <dbReference type="Proteomes" id="UP000327085"/>
    </source>
</evidence>
<protein>
    <submittedName>
        <fullName evidence="1">Uncharacterized protein</fullName>
    </submittedName>
</protein>